<dbReference type="CDD" id="cd19958">
    <property type="entry name" value="pyocin_knob"/>
    <property type="match status" value="1"/>
</dbReference>
<proteinExistence type="predicted"/>
<keyword evidence="3" id="KW-1185">Reference proteome</keyword>
<evidence type="ECO:0000313" key="2">
    <source>
        <dbReference type="EMBL" id="AUP78826.1"/>
    </source>
</evidence>
<keyword evidence="1" id="KW-0175">Coiled coil</keyword>
<evidence type="ECO:0000313" key="3">
    <source>
        <dbReference type="Proteomes" id="UP000235826"/>
    </source>
</evidence>
<feature type="coiled-coil region" evidence="1">
    <location>
        <begin position="293"/>
        <end position="337"/>
    </location>
</feature>
<sequence>MKKHLFIFSLIVSQLGAQTTTFDNLNANPLTNKTITWTSSNYGSGFGHRIINTDPGGHTLLNFQGRHNKTTWSNIMSLSTNGNVGIGTANPIEKLHISGNILGDKLLLNDPNDTSDWNILWQSGFYQSYNATNAPEATGWFWGLNMNHGSNNSNYRYSGQIAIKNSYASPVLYFRSVNSNGIGTWAKVLHNQGNQTINGNLGIGTANTKGFKLGVQGKIAATEVKVATYANWADFVFDDGYNLPTLKEVEQHIKEKGHLKDIPSAKEVKEDGFFLGEMDSKLLQKIEELTLYTIEQQKEIEFQRNKLENQNNKIEKLEKENKELQSLSMRLLKIEKLLSINNN</sequence>
<reference evidence="2 3" key="1">
    <citation type="submission" date="2018-01" db="EMBL/GenBank/DDBJ databases">
        <title>Complete genome sequence of Flavivirga eckloniae ECD14 isolated from seaweed Ecklonia cava.</title>
        <authorList>
            <person name="Lee J.H."/>
            <person name="Baik K.S."/>
            <person name="Seong C.N."/>
        </authorList>
    </citation>
    <scope>NUCLEOTIDE SEQUENCE [LARGE SCALE GENOMIC DNA]</scope>
    <source>
        <strain evidence="2 3">ECD14</strain>
    </source>
</reference>
<dbReference type="Proteomes" id="UP000235826">
    <property type="component" value="Chromosome"/>
</dbReference>
<dbReference type="OrthoDB" id="9808753at2"/>
<accession>A0A2K9PP58</accession>
<evidence type="ECO:0008006" key="4">
    <source>
        <dbReference type="Google" id="ProtNLM"/>
    </source>
</evidence>
<name>A0A2K9PP58_9FLAO</name>
<protein>
    <recommendedName>
        <fullName evidence="4">Peptidase S74 domain-containing protein</fullName>
    </recommendedName>
</protein>
<gene>
    <name evidence="2" type="ORF">C1H87_08980</name>
</gene>
<evidence type="ECO:0000256" key="1">
    <source>
        <dbReference type="SAM" id="Coils"/>
    </source>
</evidence>
<dbReference type="EMBL" id="CP025791">
    <property type="protein sequence ID" value="AUP78826.1"/>
    <property type="molecule type" value="Genomic_DNA"/>
</dbReference>
<organism evidence="2 3">
    <name type="scientific">Flavivirga eckloniae</name>
    <dbReference type="NCBI Taxonomy" id="1803846"/>
    <lineage>
        <taxon>Bacteria</taxon>
        <taxon>Pseudomonadati</taxon>
        <taxon>Bacteroidota</taxon>
        <taxon>Flavobacteriia</taxon>
        <taxon>Flavobacteriales</taxon>
        <taxon>Flavobacteriaceae</taxon>
        <taxon>Flavivirga</taxon>
    </lineage>
</organism>
<dbReference type="RefSeq" id="WP_102755481.1">
    <property type="nucleotide sequence ID" value="NZ_CP025791.1"/>
</dbReference>
<dbReference type="AlphaFoldDB" id="A0A2K9PP58"/>
<dbReference type="KEGG" id="fek:C1H87_08980"/>